<accession>A0A935JVM6</accession>
<reference evidence="1 2" key="1">
    <citation type="submission" date="2020-10" db="EMBL/GenBank/DDBJ databases">
        <title>Connecting structure to function with the recovery of over 1000 high-quality activated sludge metagenome-assembled genomes encoding full-length rRNA genes using long-read sequencing.</title>
        <authorList>
            <person name="Singleton C.M."/>
            <person name="Petriglieri F."/>
            <person name="Kristensen J.M."/>
            <person name="Kirkegaard R.H."/>
            <person name="Michaelsen T.Y."/>
            <person name="Andersen M.H."/>
            <person name="Karst S.M."/>
            <person name="Dueholm M.S."/>
            <person name="Nielsen P.H."/>
            <person name="Albertsen M."/>
        </authorList>
    </citation>
    <scope>NUCLEOTIDE SEQUENCE [LARGE SCALE GENOMIC DNA]</scope>
    <source>
        <strain evidence="1">EsbW_18-Q3-R4-48_BATAC.463</strain>
    </source>
</reference>
<dbReference type="EMBL" id="JADJMS010000003">
    <property type="protein sequence ID" value="MBK7413860.1"/>
    <property type="molecule type" value="Genomic_DNA"/>
</dbReference>
<comment type="caution">
    <text evidence="1">The sequence shown here is derived from an EMBL/GenBank/DDBJ whole genome shotgun (WGS) entry which is preliminary data.</text>
</comment>
<sequence>MKATFSREITQTCLGIHTPTPLVRIPHTLSLDQNETVLETIQQLEKSGYTTIFVLGGLDVDRVQDEFDQFDADYLLFLRHIREAVLTGEKARSYRCERNRLDKNNCEITISGPDRRSAWHINNFSKCDLAFSLSDGKPVPLNSASAITHAFLPTLESTGFGVRINADFSTDPSRTRIIFDEATLTCINDAAEAIAEKISKIVLSPMQTTACWLVSRQA</sequence>
<dbReference type="AlphaFoldDB" id="A0A935JVM6"/>
<proteinExistence type="predicted"/>
<name>A0A935JVM6_9RHOO</name>
<gene>
    <name evidence="1" type="ORF">IPJ38_00735</name>
</gene>
<organism evidence="1 2">
    <name type="scientific">Candidatus Dechloromonas phosphorivorans</name>
    <dbReference type="NCBI Taxonomy" id="2899244"/>
    <lineage>
        <taxon>Bacteria</taxon>
        <taxon>Pseudomonadati</taxon>
        <taxon>Pseudomonadota</taxon>
        <taxon>Betaproteobacteria</taxon>
        <taxon>Rhodocyclales</taxon>
        <taxon>Azonexaceae</taxon>
        <taxon>Dechloromonas</taxon>
    </lineage>
</organism>
<dbReference type="Proteomes" id="UP000739411">
    <property type="component" value="Unassembled WGS sequence"/>
</dbReference>
<evidence type="ECO:0000313" key="2">
    <source>
        <dbReference type="Proteomes" id="UP000739411"/>
    </source>
</evidence>
<evidence type="ECO:0000313" key="1">
    <source>
        <dbReference type="EMBL" id="MBK7413860.1"/>
    </source>
</evidence>
<protein>
    <submittedName>
        <fullName evidence="1">Uncharacterized protein</fullName>
    </submittedName>
</protein>